<accession>X1SSM2</accession>
<protein>
    <recommendedName>
        <fullName evidence="1">RNA polymerase alpha subunit C-terminal domain-containing protein</fullName>
    </recommendedName>
</protein>
<dbReference type="InterPro" id="IPR011260">
    <property type="entry name" value="RNAP_asu_C"/>
</dbReference>
<dbReference type="GO" id="GO:0003899">
    <property type="term" value="F:DNA-directed RNA polymerase activity"/>
    <property type="evidence" value="ECO:0007669"/>
    <property type="project" value="InterPro"/>
</dbReference>
<dbReference type="GO" id="GO:0006351">
    <property type="term" value="P:DNA-templated transcription"/>
    <property type="evidence" value="ECO:0007669"/>
    <property type="project" value="InterPro"/>
</dbReference>
<organism evidence="2">
    <name type="scientific">marine sediment metagenome</name>
    <dbReference type="NCBI Taxonomy" id="412755"/>
    <lineage>
        <taxon>unclassified sequences</taxon>
        <taxon>metagenomes</taxon>
        <taxon>ecological metagenomes</taxon>
    </lineage>
</organism>
<reference evidence="2" key="1">
    <citation type="journal article" date="2014" name="Front. Microbiol.">
        <title>High frequency of phylogenetically diverse reductive dehalogenase-homologous genes in deep subseafloor sedimentary metagenomes.</title>
        <authorList>
            <person name="Kawai M."/>
            <person name="Futagami T."/>
            <person name="Toyoda A."/>
            <person name="Takaki Y."/>
            <person name="Nishi S."/>
            <person name="Hori S."/>
            <person name="Arai W."/>
            <person name="Tsubouchi T."/>
            <person name="Morono Y."/>
            <person name="Uchiyama I."/>
            <person name="Ito T."/>
            <person name="Fujiyama A."/>
            <person name="Inagaki F."/>
            <person name="Takami H."/>
        </authorList>
    </citation>
    <scope>NUCLEOTIDE SEQUENCE</scope>
    <source>
        <strain evidence="2">Expedition CK06-06</strain>
    </source>
</reference>
<gene>
    <name evidence="2" type="ORF">S12H4_27244</name>
</gene>
<comment type="caution">
    <text evidence="2">The sequence shown here is derived from an EMBL/GenBank/DDBJ whole genome shotgun (WGS) entry which is preliminary data.</text>
</comment>
<dbReference type="GO" id="GO:0003677">
    <property type="term" value="F:DNA binding"/>
    <property type="evidence" value="ECO:0007669"/>
    <property type="project" value="InterPro"/>
</dbReference>
<dbReference type="AlphaFoldDB" id="X1SSM2"/>
<feature type="domain" description="RNA polymerase alpha subunit C-terminal" evidence="1">
    <location>
        <begin position="140"/>
        <end position="194"/>
    </location>
</feature>
<dbReference type="Gene3D" id="1.10.150.20">
    <property type="entry name" value="5' to 3' exonuclease, C-terminal subdomain"/>
    <property type="match status" value="1"/>
</dbReference>
<name>X1SSM2_9ZZZZ</name>
<evidence type="ECO:0000313" key="2">
    <source>
        <dbReference type="EMBL" id="GAI95933.1"/>
    </source>
</evidence>
<evidence type="ECO:0000259" key="1">
    <source>
        <dbReference type="Pfam" id="PF03118"/>
    </source>
</evidence>
<dbReference type="EMBL" id="BARW01015538">
    <property type="protein sequence ID" value="GAI95933.1"/>
    <property type="molecule type" value="Genomic_DNA"/>
</dbReference>
<dbReference type="SUPFAM" id="SSF47789">
    <property type="entry name" value="C-terminal domain of RNA polymerase alpha subunit"/>
    <property type="match status" value="1"/>
</dbReference>
<proteinExistence type="predicted"/>
<dbReference type="Pfam" id="PF03118">
    <property type="entry name" value="RNA_pol_A_CTD"/>
    <property type="match status" value="1"/>
</dbReference>
<sequence length="199" mass="21948">MQAVIYLGPLRIARTKYGQFARGKRADLEDVVAREVLKLPGFEEPTFLGRYIGRVASRSLKVQGAKIIVCPKGIWTALPVTIKYKINADPDFELGPSGVSAKSLITKQKEDIARKIRIAKKMKHRQAPAPVAVVKPEVKVEPEVPSSIESLNLPARIVSSLKDADIYTVADLPKGRKLLEIKGIGMPSARIIREVTKED</sequence>